<organism evidence="2 3">
    <name type="scientific">Methanoregula boonei (strain DSM 21154 / JCM 14090 / 6A8)</name>
    <dbReference type="NCBI Taxonomy" id="456442"/>
    <lineage>
        <taxon>Archaea</taxon>
        <taxon>Methanobacteriati</taxon>
        <taxon>Methanobacteriota</taxon>
        <taxon>Stenosarchaea group</taxon>
        <taxon>Methanomicrobia</taxon>
        <taxon>Methanomicrobiales</taxon>
        <taxon>Methanoregulaceae</taxon>
        <taxon>Methanoregula</taxon>
    </lineage>
</organism>
<protein>
    <submittedName>
        <fullName evidence="2">Uncharacterized protein</fullName>
    </submittedName>
</protein>
<dbReference type="KEGG" id="mbn:Mboo_0489"/>
<dbReference type="RefSeq" id="WP_012106026.1">
    <property type="nucleotide sequence ID" value="NC_009712.1"/>
</dbReference>
<dbReference type="EMBL" id="CP000780">
    <property type="protein sequence ID" value="ABS55007.1"/>
    <property type="molecule type" value="Genomic_DNA"/>
</dbReference>
<dbReference type="Proteomes" id="UP000002408">
    <property type="component" value="Chromosome"/>
</dbReference>
<name>A7I5J6_METB6</name>
<evidence type="ECO:0000313" key="2">
    <source>
        <dbReference type="EMBL" id="ABS55007.1"/>
    </source>
</evidence>
<proteinExistence type="predicted"/>
<keyword evidence="1" id="KW-0472">Membrane</keyword>
<keyword evidence="1" id="KW-1133">Transmembrane helix</keyword>
<sequence length="74" mass="8696">MDETAKEQFKWKFYRLAVQLNAIILLVALAILFFFLAPEPYRLPALIVLLALALVLSWDFVKSYRLTKAWLDEH</sequence>
<gene>
    <name evidence="2" type="ordered locus">Mboo_0489</name>
</gene>
<dbReference type="HOGENOM" id="CLU_189626_0_0_2"/>
<evidence type="ECO:0000256" key="1">
    <source>
        <dbReference type="SAM" id="Phobius"/>
    </source>
</evidence>
<dbReference type="eggNOG" id="arCOG09499">
    <property type="taxonomic scope" value="Archaea"/>
</dbReference>
<dbReference type="STRING" id="456442.Mboo_0489"/>
<dbReference type="GeneID" id="5410174"/>
<keyword evidence="3" id="KW-1185">Reference proteome</keyword>
<keyword evidence="1" id="KW-0812">Transmembrane</keyword>
<accession>A7I5J6</accession>
<dbReference type="AlphaFoldDB" id="A7I5J6"/>
<feature type="transmembrane region" description="Helical" evidence="1">
    <location>
        <begin position="16"/>
        <end position="37"/>
    </location>
</feature>
<reference evidence="3" key="1">
    <citation type="journal article" date="2015" name="Microbiology">
        <title>Genome of Methanoregula boonei 6A8 reveals adaptations to oligotrophic peatland environments.</title>
        <authorList>
            <person name="Braeuer S."/>
            <person name="Cadillo-Quiroz H."/>
            <person name="Kyrpides N."/>
            <person name="Woyke T."/>
            <person name="Goodwin L."/>
            <person name="Detter C."/>
            <person name="Podell S."/>
            <person name="Yavitt J.B."/>
            <person name="Zinder S.H."/>
        </authorList>
    </citation>
    <scope>NUCLEOTIDE SEQUENCE [LARGE SCALE GENOMIC DNA]</scope>
    <source>
        <strain evidence="3">DSM 21154 / JCM 14090 / 6A8</strain>
    </source>
</reference>
<evidence type="ECO:0000313" key="3">
    <source>
        <dbReference type="Proteomes" id="UP000002408"/>
    </source>
</evidence>
<feature type="transmembrane region" description="Helical" evidence="1">
    <location>
        <begin position="43"/>
        <end position="61"/>
    </location>
</feature>